<evidence type="ECO:0000259" key="3">
    <source>
        <dbReference type="PROSITE" id="PS50977"/>
    </source>
</evidence>
<dbReference type="EMBL" id="FSFA01000005">
    <property type="protein sequence ID" value="SHX75871.1"/>
    <property type="molecule type" value="Genomic_DNA"/>
</dbReference>
<protein>
    <submittedName>
        <fullName evidence="4">TetR family transcriptional regulator</fullName>
    </submittedName>
</protein>
<accession>A0A9Q7WKC2</accession>
<dbReference type="PROSITE" id="PS50977">
    <property type="entry name" value="HTH_TETR_2"/>
    <property type="match status" value="1"/>
</dbReference>
<reference evidence="4 5" key="1">
    <citation type="submission" date="2016-11" db="EMBL/GenBank/DDBJ databases">
        <authorList>
            <consortium name="Pathogen Informatics"/>
        </authorList>
    </citation>
    <scope>NUCLEOTIDE SEQUENCE [LARGE SCALE GENOMIC DNA]</scope>
    <source>
        <strain evidence="4 5">968</strain>
    </source>
</reference>
<comment type="caution">
    <text evidence="4">The sequence shown here is derived from an EMBL/GenBank/DDBJ whole genome shotgun (WGS) entry which is preliminary data.</text>
</comment>
<dbReference type="Proteomes" id="UP000185183">
    <property type="component" value="Unassembled WGS sequence"/>
</dbReference>
<evidence type="ECO:0000313" key="5">
    <source>
        <dbReference type="Proteomes" id="UP000185183"/>
    </source>
</evidence>
<evidence type="ECO:0000256" key="1">
    <source>
        <dbReference type="ARBA" id="ARBA00023125"/>
    </source>
</evidence>
<feature type="DNA-binding region" description="H-T-H motif" evidence="2">
    <location>
        <begin position="38"/>
        <end position="57"/>
    </location>
</feature>
<proteinExistence type="predicted"/>
<dbReference type="InterPro" id="IPR009057">
    <property type="entry name" value="Homeodomain-like_sf"/>
</dbReference>
<keyword evidence="1 2" id="KW-0238">DNA-binding</keyword>
<evidence type="ECO:0000313" key="4">
    <source>
        <dbReference type="EMBL" id="SHX75871.1"/>
    </source>
</evidence>
<feature type="domain" description="HTH tetR-type" evidence="3">
    <location>
        <begin position="15"/>
        <end position="75"/>
    </location>
</feature>
<dbReference type="Pfam" id="PF00440">
    <property type="entry name" value="TetR_N"/>
    <property type="match status" value="1"/>
</dbReference>
<dbReference type="SUPFAM" id="SSF48498">
    <property type="entry name" value="Tetracyclin repressor-like, C-terminal domain"/>
    <property type="match status" value="1"/>
</dbReference>
<gene>
    <name evidence="4" type="ORF">SAMEA2275694_03691</name>
</gene>
<sequence length="201" mass="21757">MCSSVKLVKTTGPRGEVPEPIVAAVAQTLVRSGIQRFSLSAAADEAGVSRGTIYNWFGGKKEAIDVAVGFIAGAFIELFAGAVSAKTTLTDQVGEAAVRISDHRAWSDRLDPTLHVSNVLELVLEECGDDLMRRSVEFWVPQVEAAKHRGEIGGDVDATEAAEWIMRTLMSIEVLPAISVDLKDPNRVRGYFSRFILRGLA</sequence>
<dbReference type="SUPFAM" id="SSF46689">
    <property type="entry name" value="Homeodomain-like"/>
    <property type="match status" value="1"/>
</dbReference>
<evidence type="ECO:0000256" key="2">
    <source>
        <dbReference type="PROSITE-ProRule" id="PRU00335"/>
    </source>
</evidence>
<dbReference type="GO" id="GO:0003677">
    <property type="term" value="F:DNA binding"/>
    <property type="evidence" value="ECO:0007669"/>
    <property type="project" value="UniProtKB-UniRule"/>
</dbReference>
<dbReference type="AlphaFoldDB" id="A0A9Q7WKC2"/>
<dbReference type="Gene3D" id="1.10.357.10">
    <property type="entry name" value="Tetracycline Repressor, domain 2"/>
    <property type="match status" value="1"/>
</dbReference>
<name>A0A9Q7WKC2_9MYCO</name>
<dbReference type="InterPro" id="IPR001647">
    <property type="entry name" value="HTH_TetR"/>
</dbReference>
<organism evidence="4 5">
    <name type="scientific">Mycobacteroides abscessus subsp. bolletii</name>
    <dbReference type="NCBI Taxonomy" id="319705"/>
    <lineage>
        <taxon>Bacteria</taxon>
        <taxon>Bacillati</taxon>
        <taxon>Actinomycetota</taxon>
        <taxon>Actinomycetes</taxon>
        <taxon>Mycobacteriales</taxon>
        <taxon>Mycobacteriaceae</taxon>
        <taxon>Mycobacteroides</taxon>
        <taxon>Mycobacteroides abscessus</taxon>
    </lineage>
</organism>
<dbReference type="InterPro" id="IPR036271">
    <property type="entry name" value="Tet_transcr_reg_TetR-rel_C_sf"/>
</dbReference>